<name>A0A0S4XMX2_9BACT</name>
<sequence>MIISYLNIKGYVDAVMYSFRLANNGRKLGTSKKNWRCSSVAKSWL</sequence>
<proteinExistence type="predicted"/>
<dbReference type="EMBL" id="FAXN01000041">
    <property type="protein sequence ID" value="CUV65655.1"/>
    <property type="molecule type" value="Genomic_DNA"/>
</dbReference>
<reference evidence="1" key="1">
    <citation type="submission" date="2015-11" db="EMBL/GenBank/DDBJ databases">
        <authorList>
            <person name="Zhang Y."/>
            <person name="Guo Z."/>
        </authorList>
    </citation>
    <scope>NUCLEOTIDE SEQUENCE</scope>
    <source>
        <strain evidence="1">BN30871</strain>
    </source>
</reference>
<organism evidence="1">
    <name type="scientific">Sulfurovum sp. enrichment culture clone C5</name>
    <dbReference type="NCBI Taxonomy" id="497650"/>
    <lineage>
        <taxon>Bacteria</taxon>
        <taxon>Pseudomonadati</taxon>
        <taxon>Campylobacterota</taxon>
        <taxon>Epsilonproteobacteria</taxon>
        <taxon>Campylobacterales</taxon>
        <taxon>Sulfurovaceae</taxon>
        <taxon>Sulfurovum</taxon>
        <taxon>environmental samples</taxon>
    </lineage>
</organism>
<evidence type="ECO:0000313" key="1">
    <source>
        <dbReference type="EMBL" id="CUV65655.1"/>
    </source>
</evidence>
<dbReference type="AlphaFoldDB" id="A0A0S4XMX2"/>
<gene>
    <name evidence="1" type="ORF">BN3087_400031</name>
</gene>
<protein>
    <submittedName>
        <fullName evidence="1">Uncharacterized protein</fullName>
    </submittedName>
</protein>
<accession>A0A0S4XMX2</accession>